<keyword evidence="5" id="KW-1185">Reference proteome</keyword>
<proteinExistence type="predicted"/>
<accession>A0AB34J6R4</accession>
<feature type="domain" description="Myb-like" evidence="2">
    <location>
        <begin position="341"/>
        <end position="387"/>
    </location>
</feature>
<evidence type="ECO:0000313" key="4">
    <source>
        <dbReference type="EMBL" id="KAL1514886.1"/>
    </source>
</evidence>
<dbReference type="InterPro" id="IPR009057">
    <property type="entry name" value="Homeodomain-like_sf"/>
</dbReference>
<sequence length="478" mass="51456">MDGCLQAMRGLAAEMEGVRTLQIPFSRHQALHDACDEVEAVLDSRYLRCGDCNERMSATDVLSHVCEGRFCRVQCGDCGQLVEGDRVSDHVCVRCSLSTATPEAPSEAVAPCRSDLSGHKRQTKGPFTLEGVHQRLVLLCLELSQAMPSSPMDEASAAWDPLHAPTPWWELFTPDACEQLLHAIGRVRAVLDERFLKCGDCRQLIAAEDIAHHSCRPASGVKGQCTAGWFPKKAEAFAECLEADLTLCDAPDDLCLKSSSRLYEIGGDIDAEDLAFWNLPFGGDESLGVWAKTPAKRMRGDASSEATAKLSDAPSEASGGASDAGEPPPRGGGDAKLCQPRRRAWSVREDEAICELVAAHGQDFGAIAARLPGRTADAVRNRWGRLKGGGKLPAALKGLSYNCASCGEPKRGHRCKAAGGDSRPVRMRRGEAPTVELADVAGDYASHEEGDEREKAALIDLHQLVELVWEGEVEDGPC</sequence>
<dbReference type="Gene3D" id="1.10.10.60">
    <property type="entry name" value="Homeodomain-like"/>
    <property type="match status" value="1"/>
</dbReference>
<dbReference type="EMBL" id="JBGBPQ010000012">
    <property type="protein sequence ID" value="KAL1514886.1"/>
    <property type="molecule type" value="Genomic_DNA"/>
</dbReference>
<feature type="domain" description="HTH myb-type" evidence="3">
    <location>
        <begin position="341"/>
        <end position="391"/>
    </location>
</feature>
<dbReference type="PROSITE" id="PS51294">
    <property type="entry name" value="HTH_MYB"/>
    <property type="match status" value="1"/>
</dbReference>
<evidence type="ECO:0008006" key="6">
    <source>
        <dbReference type="Google" id="ProtNLM"/>
    </source>
</evidence>
<dbReference type="InterPro" id="IPR001005">
    <property type="entry name" value="SANT/Myb"/>
</dbReference>
<feature type="region of interest" description="Disordered" evidence="1">
    <location>
        <begin position="298"/>
        <end position="338"/>
    </location>
</feature>
<dbReference type="SMART" id="SM00717">
    <property type="entry name" value="SANT"/>
    <property type="match status" value="1"/>
</dbReference>
<dbReference type="CDD" id="cd00167">
    <property type="entry name" value="SANT"/>
    <property type="match status" value="1"/>
</dbReference>
<dbReference type="AlphaFoldDB" id="A0AB34J6R4"/>
<gene>
    <name evidence="4" type="ORF">AB1Y20_003968</name>
</gene>
<dbReference type="PROSITE" id="PS50090">
    <property type="entry name" value="MYB_LIKE"/>
    <property type="match status" value="1"/>
</dbReference>
<protein>
    <recommendedName>
        <fullName evidence="6">Myb-like domain-containing protein</fullName>
    </recommendedName>
</protein>
<reference evidence="4 5" key="1">
    <citation type="journal article" date="2024" name="Science">
        <title>Giant polyketide synthase enzymes in the biosynthesis of giant marine polyether toxins.</title>
        <authorList>
            <person name="Fallon T.R."/>
            <person name="Shende V.V."/>
            <person name="Wierzbicki I.H."/>
            <person name="Pendleton A.L."/>
            <person name="Watervoot N.F."/>
            <person name="Auber R.P."/>
            <person name="Gonzalez D.J."/>
            <person name="Wisecaver J.H."/>
            <person name="Moore B.S."/>
        </authorList>
    </citation>
    <scope>NUCLEOTIDE SEQUENCE [LARGE SCALE GENOMIC DNA]</scope>
    <source>
        <strain evidence="4 5">12B1</strain>
    </source>
</reference>
<dbReference type="Pfam" id="PF00249">
    <property type="entry name" value="Myb_DNA-binding"/>
    <property type="match status" value="1"/>
</dbReference>
<dbReference type="SUPFAM" id="SSF46689">
    <property type="entry name" value="Homeodomain-like"/>
    <property type="match status" value="1"/>
</dbReference>
<evidence type="ECO:0000259" key="2">
    <source>
        <dbReference type="PROSITE" id="PS50090"/>
    </source>
</evidence>
<name>A0AB34J6R4_PRYPA</name>
<dbReference type="InterPro" id="IPR017930">
    <property type="entry name" value="Myb_dom"/>
</dbReference>
<evidence type="ECO:0000256" key="1">
    <source>
        <dbReference type="SAM" id="MobiDB-lite"/>
    </source>
</evidence>
<evidence type="ECO:0000313" key="5">
    <source>
        <dbReference type="Proteomes" id="UP001515480"/>
    </source>
</evidence>
<dbReference type="Proteomes" id="UP001515480">
    <property type="component" value="Unassembled WGS sequence"/>
</dbReference>
<comment type="caution">
    <text evidence="4">The sequence shown here is derived from an EMBL/GenBank/DDBJ whole genome shotgun (WGS) entry which is preliminary data.</text>
</comment>
<organism evidence="4 5">
    <name type="scientific">Prymnesium parvum</name>
    <name type="common">Toxic golden alga</name>
    <dbReference type="NCBI Taxonomy" id="97485"/>
    <lineage>
        <taxon>Eukaryota</taxon>
        <taxon>Haptista</taxon>
        <taxon>Haptophyta</taxon>
        <taxon>Prymnesiophyceae</taxon>
        <taxon>Prymnesiales</taxon>
        <taxon>Prymnesiaceae</taxon>
        <taxon>Prymnesium</taxon>
    </lineage>
</organism>
<evidence type="ECO:0000259" key="3">
    <source>
        <dbReference type="PROSITE" id="PS51294"/>
    </source>
</evidence>